<evidence type="ECO:0000313" key="1">
    <source>
        <dbReference type="EMBL" id="REL35198.1"/>
    </source>
</evidence>
<reference evidence="1 2" key="1">
    <citation type="submission" date="2018-08" db="EMBL/GenBank/DDBJ databases">
        <title>Thalassotalea euphylliae genome.</title>
        <authorList>
            <person name="Summers S."/>
            <person name="Rice S.A."/>
            <person name="Freckelton M.L."/>
            <person name="Nedved B.T."/>
            <person name="Hadfield M.G."/>
        </authorList>
    </citation>
    <scope>NUCLEOTIDE SEQUENCE [LARGE SCALE GENOMIC DNA]</scope>
    <source>
        <strain evidence="1 2">H2</strain>
    </source>
</reference>
<evidence type="ECO:0000313" key="2">
    <source>
        <dbReference type="Proteomes" id="UP000256999"/>
    </source>
</evidence>
<dbReference type="EMBL" id="QUOV01000001">
    <property type="protein sequence ID" value="REL35198.1"/>
    <property type="molecule type" value="Genomic_DNA"/>
</dbReference>
<protein>
    <submittedName>
        <fullName evidence="1">Uncharacterized protein</fullName>
    </submittedName>
</protein>
<dbReference type="OrthoDB" id="9806482at2"/>
<organism evidence="1 2">
    <name type="scientific">Thalassotalea euphylliae</name>
    <dbReference type="NCBI Taxonomy" id="1655234"/>
    <lineage>
        <taxon>Bacteria</taxon>
        <taxon>Pseudomonadati</taxon>
        <taxon>Pseudomonadota</taxon>
        <taxon>Gammaproteobacteria</taxon>
        <taxon>Alteromonadales</taxon>
        <taxon>Colwelliaceae</taxon>
        <taxon>Thalassotalea</taxon>
    </lineage>
</organism>
<accession>A0A3E0UDX8</accession>
<dbReference type="Proteomes" id="UP000256999">
    <property type="component" value="Unassembled WGS sequence"/>
</dbReference>
<sequence>MGNSELFQFFIFLSAIAIFTKSKSAKSLGNICNEAKVSYIYLTKQLQHAEIKKPLWRHVSSKSAASLQTQNIDWLQLPISDDDAPNEDFD</sequence>
<proteinExistence type="predicted"/>
<dbReference type="AlphaFoldDB" id="A0A3E0UDX8"/>
<name>A0A3E0UDX8_9GAMM</name>
<comment type="caution">
    <text evidence="1">The sequence shown here is derived from an EMBL/GenBank/DDBJ whole genome shotgun (WGS) entry which is preliminary data.</text>
</comment>
<dbReference type="RefSeq" id="WP_115999872.1">
    <property type="nucleotide sequence ID" value="NZ_QUOV01000001.1"/>
</dbReference>
<gene>
    <name evidence="1" type="ORF">DXX92_07400</name>
</gene>